<evidence type="ECO:0000256" key="3">
    <source>
        <dbReference type="ARBA" id="ARBA00022475"/>
    </source>
</evidence>
<keyword evidence="8" id="KW-0808">Transferase</keyword>
<keyword evidence="4 7" id="KW-0812">Transmembrane</keyword>
<gene>
    <name evidence="8" type="ORF">Llan_0862</name>
</gene>
<dbReference type="eggNOG" id="COG4262">
    <property type="taxonomic scope" value="Bacteria"/>
</dbReference>
<evidence type="ECO:0000256" key="1">
    <source>
        <dbReference type="ARBA" id="ARBA00004651"/>
    </source>
</evidence>
<keyword evidence="5 7" id="KW-1133">Transmembrane helix</keyword>
<evidence type="ECO:0000256" key="4">
    <source>
        <dbReference type="ARBA" id="ARBA00022692"/>
    </source>
</evidence>
<feature type="transmembrane region" description="Helical" evidence="7">
    <location>
        <begin position="84"/>
        <end position="103"/>
    </location>
</feature>
<evidence type="ECO:0000313" key="8">
    <source>
        <dbReference type="EMBL" id="KTD23363.1"/>
    </source>
</evidence>
<dbReference type="InterPro" id="IPR036259">
    <property type="entry name" value="MFS_trans_sf"/>
</dbReference>
<keyword evidence="3" id="KW-1003">Cell membrane</keyword>
<accession>A0A0W0VT97</accession>
<evidence type="ECO:0000256" key="6">
    <source>
        <dbReference type="ARBA" id="ARBA00023136"/>
    </source>
</evidence>
<protein>
    <submittedName>
        <fullName evidence="8">2-acylglycerophosphoethanolamine acyltransferase</fullName>
    </submittedName>
</protein>
<keyword evidence="2" id="KW-0813">Transport</keyword>
<dbReference type="InterPro" id="IPR011701">
    <property type="entry name" value="MFS"/>
</dbReference>
<feature type="transmembrane region" description="Helical" evidence="7">
    <location>
        <begin position="229"/>
        <end position="247"/>
    </location>
</feature>
<dbReference type="Proteomes" id="UP000054869">
    <property type="component" value="Unassembled WGS sequence"/>
</dbReference>
<feature type="transmembrane region" description="Helical" evidence="7">
    <location>
        <begin position="176"/>
        <end position="196"/>
    </location>
</feature>
<comment type="caution">
    <text evidence="8">The sequence shown here is derived from an EMBL/GenBank/DDBJ whole genome shotgun (WGS) entry which is preliminary data.</text>
</comment>
<sequence>MGFPTAYLLKSRRFLPLFLTQFFGAFNDNAFKLAMLTLISYHVSTSSMQSEKYQAIAGALFTIPFFLFSATAGQLADKFDKARLAIAVKILEVILMIIGSFALYLQNVFLMMLTLTGMGIHSTFFGPIKYAILPNHLFRKELLGGTSLIEASTFLAILFGTTLGALTIGSTSPHPGYAVALTNLVAWLGLASSIFIPKALPKVSELKIDWNVGRATIQMMKAAMTNHKVLPAIFTISWFWLLGTVILTKLPDYTHYVLKAQPTVFAFFLALFSIGIALGAISIGHLLAGKITLRYVPPCMLLLSFFGIDLYLASPKALTVDSLQSLIVFLSQLNSLRITADFFLFSVSAGLFIVPLYTYLQVVSDETLRARTIATNNIFNALFMIIGSAFVMFLIYLNMSIPMVFLILAILNALTAVGLWWPLTKIGTL</sequence>
<dbReference type="AlphaFoldDB" id="A0A0W0VT97"/>
<organism evidence="8 9">
    <name type="scientific">Legionella lansingensis</name>
    <dbReference type="NCBI Taxonomy" id="45067"/>
    <lineage>
        <taxon>Bacteria</taxon>
        <taxon>Pseudomonadati</taxon>
        <taxon>Pseudomonadota</taxon>
        <taxon>Gammaproteobacteria</taxon>
        <taxon>Legionellales</taxon>
        <taxon>Legionellaceae</taxon>
        <taxon>Legionella</taxon>
    </lineage>
</organism>
<reference evidence="8 9" key="1">
    <citation type="submission" date="2015-11" db="EMBL/GenBank/DDBJ databases">
        <title>Genomic analysis of 38 Legionella species identifies large and diverse effector repertoires.</title>
        <authorList>
            <person name="Burstein D."/>
            <person name="Amaro F."/>
            <person name="Zusman T."/>
            <person name="Lifshitz Z."/>
            <person name="Cohen O."/>
            <person name="Gilbert J.A."/>
            <person name="Pupko T."/>
            <person name="Shuman H.A."/>
            <person name="Segal G."/>
        </authorList>
    </citation>
    <scope>NUCLEOTIDE SEQUENCE [LARGE SCALE GENOMIC DNA]</scope>
    <source>
        <strain evidence="8 9">ATCC 49751</strain>
    </source>
</reference>
<dbReference type="Pfam" id="PF07690">
    <property type="entry name" value="MFS_1"/>
    <property type="match status" value="1"/>
</dbReference>
<feature type="transmembrane region" description="Helical" evidence="7">
    <location>
        <begin position="403"/>
        <end position="423"/>
    </location>
</feature>
<dbReference type="Gene3D" id="1.20.1250.20">
    <property type="entry name" value="MFS general substrate transporter like domains"/>
    <property type="match status" value="1"/>
</dbReference>
<name>A0A0W0VT97_9GAMM</name>
<dbReference type="PANTHER" id="PTHR43266">
    <property type="entry name" value="MACROLIDE-EFFLUX PROTEIN"/>
    <property type="match status" value="1"/>
</dbReference>
<evidence type="ECO:0000256" key="7">
    <source>
        <dbReference type="SAM" id="Phobius"/>
    </source>
</evidence>
<keyword evidence="6 7" id="KW-0472">Membrane</keyword>
<dbReference type="OrthoDB" id="9803968at2"/>
<dbReference type="GO" id="GO:0005886">
    <property type="term" value="C:plasma membrane"/>
    <property type="evidence" value="ECO:0007669"/>
    <property type="project" value="UniProtKB-SubCell"/>
</dbReference>
<dbReference type="GO" id="GO:0016746">
    <property type="term" value="F:acyltransferase activity"/>
    <property type="evidence" value="ECO:0007669"/>
    <property type="project" value="UniProtKB-KW"/>
</dbReference>
<feature type="transmembrane region" description="Helical" evidence="7">
    <location>
        <begin position="334"/>
        <end position="357"/>
    </location>
</feature>
<keyword evidence="9" id="KW-1185">Reference proteome</keyword>
<feature type="transmembrane region" description="Helical" evidence="7">
    <location>
        <begin position="148"/>
        <end position="170"/>
    </location>
</feature>
<dbReference type="RefSeq" id="WP_028373550.1">
    <property type="nucleotide sequence ID" value="NZ_CAAAJD010000013.1"/>
</dbReference>
<feature type="transmembrane region" description="Helical" evidence="7">
    <location>
        <begin position="295"/>
        <end position="314"/>
    </location>
</feature>
<feature type="transmembrane region" description="Helical" evidence="7">
    <location>
        <begin position="54"/>
        <end position="72"/>
    </location>
</feature>
<dbReference type="STRING" id="45067.Llan_0862"/>
<evidence type="ECO:0000313" key="9">
    <source>
        <dbReference type="Proteomes" id="UP000054869"/>
    </source>
</evidence>
<dbReference type="SUPFAM" id="SSF103473">
    <property type="entry name" value="MFS general substrate transporter"/>
    <property type="match status" value="1"/>
</dbReference>
<dbReference type="PANTHER" id="PTHR43266:SF2">
    <property type="entry name" value="MAJOR FACILITATOR SUPERFAMILY (MFS) PROFILE DOMAIN-CONTAINING PROTEIN"/>
    <property type="match status" value="1"/>
</dbReference>
<evidence type="ECO:0000256" key="5">
    <source>
        <dbReference type="ARBA" id="ARBA00022989"/>
    </source>
</evidence>
<feature type="transmembrane region" description="Helical" evidence="7">
    <location>
        <begin position="109"/>
        <end position="128"/>
    </location>
</feature>
<evidence type="ECO:0000256" key="2">
    <source>
        <dbReference type="ARBA" id="ARBA00022448"/>
    </source>
</evidence>
<feature type="transmembrane region" description="Helical" evidence="7">
    <location>
        <begin position="267"/>
        <end position="288"/>
    </location>
</feature>
<dbReference type="EMBL" id="LNYI01000015">
    <property type="protein sequence ID" value="KTD23363.1"/>
    <property type="molecule type" value="Genomic_DNA"/>
</dbReference>
<dbReference type="GO" id="GO:0022857">
    <property type="term" value="F:transmembrane transporter activity"/>
    <property type="evidence" value="ECO:0007669"/>
    <property type="project" value="InterPro"/>
</dbReference>
<proteinExistence type="predicted"/>
<comment type="subcellular location">
    <subcellularLocation>
        <location evidence="1">Cell membrane</location>
        <topology evidence="1">Multi-pass membrane protein</topology>
    </subcellularLocation>
</comment>
<keyword evidence="8" id="KW-0012">Acyltransferase</keyword>
<dbReference type="CDD" id="cd06173">
    <property type="entry name" value="MFS_MefA_like"/>
    <property type="match status" value="1"/>
</dbReference>
<dbReference type="PATRIC" id="fig|45067.4.peg.893"/>
<feature type="transmembrane region" description="Helical" evidence="7">
    <location>
        <begin position="378"/>
        <end position="397"/>
    </location>
</feature>